<gene>
    <name evidence="1" type="ORF">LTR37_014853</name>
</gene>
<evidence type="ECO:0000313" key="1">
    <source>
        <dbReference type="EMBL" id="KAK3702491.1"/>
    </source>
</evidence>
<organism evidence="1 2">
    <name type="scientific">Vermiconidia calcicola</name>
    <dbReference type="NCBI Taxonomy" id="1690605"/>
    <lineage>
        <taxon>Eukaryota</taxon>
        <taxon>Fungi</taxon>
        <taxon>Dikarya</taxon>
        <taxon>Ascomycota</taxon>
        <taxon>Pezizomycotina</taxon>
        <taxon>Dothideomycetes</taxon>
        <taxon>Dothideomycetidae</taxon>
        <taxon>Mycosphaerellales</taxon>
        <taxon>Extremaceae</taxon>
        <taxon>Vermiconidia</taxon>
    </lineage>
</organism>
<dbReference type="Proteomes" id="UP001281147">
    <property type="component" value="Unassembled WGS sequence"/>
</dbReference>
<protein>
    <submittedName>
        <fullName evidence="1">Uncharacterized protein</fullName>
    </submittedName>
</protein>
<evidence type="ECO:0000313" key="2">
    <source>
        <dbReference type="Proteomes" id="UP001281147"/>
    </source>
</evidence>
<comment type="caution">
    <text evidence="1">The sequence shown here is derived from an EMBL/GenBank/DDBJ whole genome shotgun (WGS) entry which is preliminary data.</text>
</comment>
<reference evidence="1" key="1">
    <citation type="submission" date="2023-07" db="EMBL/GenBank/DDBJ databases">
        <title>Black Yeasts Isolated from many extreme environments.</title>
        <authorList>
            <person name="Coleine C."/>
            <person name="Stajich J.E."/>
            <person name="Selbmann L."/>
        </authorList>
    </citation>
    <scope>NUCLEOTIDE SEQUENCE</scope>
    <source>
        <strain evidence="1">CCFEE 5714</strain>
    </source>
</reference>
<dbReference type="EMBL" id="JAUTXU010000160">
    <property type="protein sequence ID" value="KAK3702491.1"/>
    <property type="molecule type" value="Genomic_DNA"/>
</dbReference>
<accession>A0ACC3MSD9</accession>
<keyword evidence="2" id="KW-1185">Reference proteome</keyword>
<sequence length="183" mass="20728">MPIINCFCGKEFDAHDIVFLHARIAGHHLKCGCGVLFGKLKLLRRHQTAIHSDDNCYHLTLAAFIGASGGKKTFLYHCSLCNNEFFKERTALEQHMKSEHSPPKYVWTSCGKHGFHNQAALENHLNATHSSHKYQCGFCNKKPFNSQEALEMHEGDAHLSPSEQKDNSTASKTLRIKRYSNNM</sequence>
<name>A0ACC3MSD9_9PEZI</name>
<proteinExistence type="predicted"/>